<accession>A0A0A9HF93</accession>
<proteinExistence type="predicted"/>
<organism evidence="1">
    <name type="scientific">Arundo donax</name>
    <name type="common">Giant reed</name>
    <name type="synonym">Donax arundinaceus</name>
    <dbReference type="NCBI Taxonomy" id="35708"/>
    <lineage>
        <taxon>Eukaryota</taxon>
        <taxon>Viridiplantae</taxon>
        <taxon>Streptophyta</taxon>
        <taxon>Embryophyta</taxon>
        <taxon>Tracheophyta</taxon>
        <taxon>Spermatophyta</taxon>
        <taxon>Magnoliopsida</taxon>
        <taxon>Liliopsida</taxon>
        <taxon>Poales</taxon>
        <taxon>Poaceae</taxon>
        <taxon>PACMAD clade</taxon>
        <taxon>Arundinoideae</taxon>
        <taxon>Arundineae</taxon>
        <taxon>Arundo</taxon>
    </lineage>
</organism>
<evidence type="ECO:0000313" key="1">
    <source>
        <dbReference type="EMBL" id="JAE33511.1"/>
    </source>
</evidence>
<dbReference type="EMBL" id="GBRH01164385">
    <property type="protein sequence ID" value="JAE33511.1"/>
    <property type="molecule type" value="Transcribed_RNA"/>
</dbReference>
<protein>
    <submittedName>
        <fullName evidence="1">Uncharacterized protein</fullName>
    </submittedName>
</protein>
<sequence>MEFSSLYKCRSLVHYINVKSSLTHDHMKRMSFFPVEGIEGVRIEP</sequence>
<name>A0A0A9HF93_ARUDO</name>
<reference evidence="1" key="1">
    <citation type="submission" date="2014-09" db="EMBL/GenBank/DDBJ databases">
        <authorList>
            <person name="Magalhaes I.L.F."/>
            <person name="Oliveira U."/>
            <person name="Santos F.R."/>
            <person name="Vidigal T.H.D.A."/>
            <person name="Brescovit A.D."/>
            <person name="Santos A.J."/>
        </authorList>
    </citation>
    <scope>NUCLEOTIDE SEQUENCE</scope>
    <source>
        <tissue evidence="1">Shoot tissue taken approximately 20 cm above the soil surface</tissue>
    </source>
</reference>
<reference evidence="1" key="2">
    <citation type="journal article" date="2015" name="Data Brief">
        <title>Shoot transcriptome of the giant reed, Arundo donax.</title>
        <authorList>
            <person name="Barrero R.A."/>
            <person name="Guerrero F.D."/>
            <person name="Moolhuijzen P."/>
            <person name="Goolsby J.A."/>
            <person name="Tidwell J."/>
            <person name="Bellgard S.E."/>
            <person name="Bellgard M.I."/>
        </authorList>
    </citation>
    <scope>NUCLEOTIDE SEQUENCE</scope>
    <source>
        <tissue evidence="1">Shoot tissue taken approximately 20 cm above the soil surface</tissue>
    </source>
</reference>
<dbReference type="AlphaFoldDB" id="A0A0A9HF93"/>